<feature type="signal peptide" evidence="2">
    <location>
        <begin position="1"/>
        <end position="20"/>
    </location>
</feature>
<dbReference type="KEGG" id="pseg:D3H65_08885"/>
<protein>
    <submittedName>
        <fullName evidence="3">Esterase family protein</fullName>
    </submittedName>
</protein>
<dbReference type="InterPro" id="IPR000801">
    <property type="entry name" value="Esterase-like"/>
</dbReference>
<feature type="chain" id="PRO_5017541052" evidence="2">
    <location>
        <begin position="21"/>
        <end position="315"/>
    </location>
</feature>
<sequence length="315" mass="34760">MNKALIVLLLLFADALSGYAQEKPSVSRGDTSSARRDGFGGPIELGPDDKPAFDNPPAGFRDKRDNFAHGTIATVQYDSKTVSTRREMLVYTPPGYSPDRKYPVIYLLHGLNSGAGQWPYWVRADHVIDNLLADGKIGPVIMVFPNCNTNITVSNPKPDEQEERKGGFKGYGQLFENDLLNDIIPYIESHYSVYTDREHRALAGLSMGGGQSLNIGLSHIGIFAYVGGFSSAPNTHEFGGLSDTRLLSDLAAAKNQLKVLWLGCGNKDGLIRVSQRVHQHLKEQGVPHVWHVDGNGHDDTEWANNLYLFAQHIFK</sequence>
<dbReference type="EMBL" id="CP032157">
    <property type="protein sequence ID" value="AXY74085.1"/>
    <property type="molecule type" value="Genomic_DNA"/>
</dbReference>
<name>A0A3B7MR52_9BACT</name>
<evidence type="ECO:0000313" key="4">
    <source>
        <dbReference type="Proteomes" id="UP000263900"/>
    </source>
</evidence>
<dbReference type="GO" id="GO:0016747">
    <property type="term" value="F:acyltransferase activity, transferring groups other than amino-acyl groups"/>
    <property type="evidence" value="ECO:0007669"/>
    <property type="project" value="TreeGrafter"/>
</dbReference>
<evidence type="ECO:0000256" key="2">
    <source>
        <dbReference type="SAM" id="SignalP"/>
    </source>
</evidence>
<dbReference type="RefSeq" id="WP_119049972.1">
    <property type="nucleotide sequence ID" value="NZ_CP032157.1"/>
</dbReference>
<dbReference type="PANTHER" id="PTHR48098">
    <property type="entry name" value="ENTEROCHELIN ESTERASE-RELATED"/>
    <property type="match status" value="1"/>
</dbReference>
<keyword evidence="2" id="KW-0732">Signal</keyword>
<evidence type="ECO:0000313" key="3">
    <source>
        <dbReference type="EMBL" id="AXY74085.1"/>
    </source>
</evidence>
<dbReference type="SUPFAM" id="SSF53474">
    <property type="entry name" value="alpha/beta-Hydrolases"/>
    <property type="match status" value="1"/>
</dbReference>
<dbReference type="OrthoDB" id="9803578at2"/>
<dbReference type="AlphaFoldDB" id="A0A3B7MR52"/>
<dbReference type="Proteomes" id="UP000263900">
    <property type="component" value="Chromosome"/>
</dbReference>
<dbReference type="Gene3D" id="3.40.50.1820">
    <property type="entry name" value="alpha/beta hydrolase"/>
    <property type="match status" value="1"/>
</dbReference>
<dbReference type="PANTHER" id="PTHR48098:SF1">
    <property type="entry name" value="DIACYLGLYCEROL ACYLTRANSFERASE_MYCOLYLTRANSFERASE AG85A"/>
    <property type="match status" value="1"/>
</dbReference>
<feature type="region of interest" description="Disordered" evidence="1">
    <location>
        <begin position="23"/>
        <end position="58"/>
    </location>
</feature>
<reference evidence="3 4" key="1">
    <citation type="submission" date="2018-09" db="EMBL/GenBank/DDBJ databases">
        <title>Genome sequencing of strain 6GH32-13.</title>
        <authorList>
            <person name="Weon H.-Y."/>
            <person name="Heo J."/>
            <person name="Kwon S.-W."/>
        </authorList>
    </citation>
    <scope>NUCLEOTIDE SEQUENCE [LARGE SCALE GENOMIC DNA]</scope>
    <source>
        <strain evidence="3 4">5GH32-13</strain>
    </source>
</reference>
<organism evidence="3 4">
    <name type="scientific">Paraflavitalea soli</name>
    <dbReference type="NCBI Taxonomy" id="2315862"/>
    <lineage>
        <taxon>Bacteria</taxon>
        <taxon>Pseudomonadati</taxon>
        <taxon>Bacteroidota</taxon>
        <taxon>Chitinophagia</taxon>
        <taxon>Chitinophagales</taxon>
        <taxon>Chitinophagaceae</taxon>
        <taxon>Paraflavitalea</taxon>
    </lineage>
</organism>
<accession>A0A3B7MR52</accession>
<keyword evidence="4" id="KW-1185">Reference proteome</keyword>
<dbReference type="InterPro" id="IPR029058">
    <property type="entry name" value="AB_hydrolase_fold"/>
</dbReference>
<proteinExistence type="predicted"/>
<evidence type="ECO:0000256" key="1">
    <source>
        <dbReference type="SAM" id="MobiDB-lite"/>
    </source>
</evidence>
<dbReference type="Pfam" id="PF00756">
    <property type="entry name" value="Esterase"/>
    <property type="match status" value="1"/>
</dbReference>
<dbReference type="InterPro" id="IPR050583">
    <property type="entry name" value="Mycobacterial_A85_antigen"/>
</dbReference>
<gene>
    <name evidence="3" type="ORF">D3H65_08885</name>
</gene>